<name>A0A2N6PIJ6_9MICO</name>
<keyword evidence="2" id="KW-1185">Reference proteome</keyword>
<proteinExistence type="predicted"/>
<accession>A0A2N6PIJ6</accession>
<evidence type="ECO:0000313" key="1">
    <source>
        <dbReference type="EMBL" id="PMB98510.1"/>
    </source>
</evidence>
<gene>
    <name evidence="1" type="ORF">CJ198_03990</name>
</gene>
<comment type="caution">
    <text evidence="1">The sequence shown here is derived from an EMBL/GenBank/DDBJ whole genome shotgun (WGS) entry which is preliminary data.</text>
</comment>
<dbReference type="Proteomes" id="UP000235703">
    <property type="component" value="Unassembled WGS sequence"/>
</dbReference>
<evidence type="ECO:0000313" key="2">
    <source>
        <dbReference type="Proteomes" id="UP000235703"/>
    </source>
</evidence>
<dbReference type="AlphaFoldDB" id="A0A2N6PIJ6"/>
<sequence>MREESHTDVPIPATGSGGGATRYLIARVQDPQYAGAEPEDVVNGPYNHYAIVGSKDGHKFPYVPLAKIVQPANTATITNEMITDVREVANPREKTVRFPRPVVNQHIDGYSHVLRHRRNGTGHGRGEQFPDSANGGRFDLDIPEWATRMHVDARWTSVRYNGQSSWGAFYLQYVGKDGVWRSTQDFGWDVNEGNIYTTNWLLSDNLFIPYAMRGGRLSIYMRAFVEDNSNAKQGAVSLNKRSGLHLDVTFYEVADWTGWNTR</sequence>
<reference evidence="1 2" key="1">
    <citation type="submission" date="2017-09" db="EMBL/GenBank/DDBJ databases">
        <title>Bacterial strain isolated from the female urinary microbiota.</title>
        <authorList>
            <person name="Thomas-White K."/>
            <person name="Kumar N."/>
            <person name="Forster S."/>
            <person name="Putonti C."/>
            <person name="Lawley T."/>
            <person name="Wolfe A.J."/>
        </authorList>
    </citation>
    <scope>NUCLEOTIDE SEQUENCE [LARGE SCALE GENOMIC DNA]</scope>
    <source>
        <strain evidence="1 2">UMB0680</strain>
    </source>
</reference>
<organism evidence="1 2">
    <name type="scientific">Brevibacterium luteolum</name>
    <dbReference type="NCBI Taxonomy" id="199591"/>
    <lineage>
        <taxon>Bacteria</taxon>
        <taxon>Bacillati</taxon>
        <taxon>Actinomycetota</taxon>
        <taxon>Actinomycetes</taxon>
        <taxon>Micrococcales</taxon>
        <taxon>Brevibacteriaceae</taxon>
        <taxon>Brevibacterium</taxon>
    </lineage>
</organism>
<dbReference type="EMBL" id="PNFZ01000002">
    <property type="protein sequence ID" value="PMB98510.1"/>
    <property type="molecule type" value="Genomic_DNA"/>
</dbReference>
<protein>
    <submittedName>
        <fullName evidence="1">Uncharacterized protein</fullName>
    </submittedName>
</protein>